<dbReference type="Pfam" id="PF04505">
    <property type="entry name" value="CD225"/>
    <property type="match status" value="1"/>
</dbReference>
<evidence type="ECO:0000256" key="5">
    <source>
        <dbReference type="SAM" id="MobiDB-lite"/>
    </source>
</evidence>
<dbReference type="EMBL" id="CP015079">
    <property type="protein sequence ID" value="ANH40092.1"/>
    <property type="molecule type" value="Genomic_DNA"/>
</dbReference>
<keyword evidence="3 6" id="KW-1133">Transmembrane helix</keyword>
<dbReference type="GO" id="GO:0016020">
    <property type="term" value="C:membrane"/>
    <property type="evidence" value="ECO:0007669"/>
    <property type="project" value="UniProtKB-SubCell"/>
</dbReference>
<dbReference type="InterPro" id="IPR051423">
    <property type="entry name" value="CD225/Dispanin"/>
</dbReference>
<feature type="compositionally biased region" description="Pro residues" evidence="5">
    <location>
        <begin position="1"/>
        <end position="13"/>
    </location>
</feature>
<proteinExistence type="predicted"/>
<evidence type="ECO:0000256" key="6">
    <source>
        <dbReference type="SAM" id="Phobius"/>
    </source>
</evidence>
<name>A0A1A9GR28_9ACTN</name>
<accession>A0A1A9GR28</accession>
<evidence type="ECO:0000256" key="3">
    <source>
        <dbReference type="ARBA" id="ARBA00022989"/>
    </source>
</evidence>
<keyword evidence="8" id="KW-1185">Reference proteome</keyword>
<protein>
    <submittedName>
        <fullName evidence="7">Interferon-induced transmembrane protein</fullName>
    </submittedName>
</protein>
<dbReference type="PATRIC" id="fig|1300347.3.peg.3697"/>
<evidence type="ECO:0000313" key="7">
    <source>
        <dbReference type="EMBL" id="ANH40092.1"/>
    </source>
</evidence>
<keyword evidence="2 6" id="KW-0812">Transmembrane</keyword>
<evidence type="ECO:0000313" key="8">
    <source>
        <dbReference type="Proteomes" id="UP000077868"/>
    </source>
</evidence>
<dbReference type="STRING" id="1300347.I601_3687"/>
<dbReference type="KEGG" id="ndk:I601_3687"/>
<organism evidence="7 8">
    <name type="scientific">Nocardioides dokdonensis FR1436</name>
    <dbReference type="NCBI Taxonomy" id="1300347"/>
    <lineage>
        <taxon>Bacteria</taxon>
        <taxon>Bacillati</taxon>
        <taxon>Actinomycetota</taxon>
        <taxon>Actinomycetes</taxon>
        <taxon>Propionibacteriales</taxon>
        <taxon>Nocardioidaceae</taxon>
        <taxon>Nocardioides</taxon>
    </lineage>
</organism>
<feature type="region of interest" description="Disordered" evidence="5">
    <location>
        <begin position="1"/>
        <end position="22"/>
    </location>
</feature>
<comment type="subcellular location">
    <subcellularLocation>
        <location evidence="1">Membrane</location>
    </subcellularLocation>
</comment>
<evidence type="ECO:0000256" key="1">
    <source>
        <dbReference type="ARBA" id="ARBA00004370"/>
    </source>
</evidence>
<keyword evidence="4 6" id="KW-0472">Membrane</keyword>
<dbReference type="AlphaFoldDB" id="A0A1A9GR28"/>
<dbReference type="RefSeq" id="WP_068112927.1">
    <property type="nucleotide sequence ID" value="NZ_CP015079.1"/>
</dbReference>
<dbReference type="PANTHER" id="PTHR14948:SF25">
    <property type="entry name" value="DUF4190 DOMAIN-CONTAINING PROTEIN"/>
    <property type="match status" value="1"/>
</dbReference>
<dbReference type="Proteomes" id="UP000077868">
    <property type="component" value="Chromosome"/>
</dbReference>
<dbReference type="InterPro" id="IPR007593">
    <property type="entry name" value="CD225/Dispanin_fam"/>
</dbReference>
<sequence length="108" mass="10992">MSYSEPPPPPPQYGTPAYGGQQPGNPPANNLVWAILTTLFCCLPLGVVSIVFAAQVNGKWQAGDQAGAVESAEKAKKFAIWSAVAGVVGAVLYIVFVVIAMGAGAGSS</sequence>
<feature type="transmembrane region" description="Helical" evidence="6">
    <location>
        <begin position="31"/>
        <end position="57"/>
    </location>
</feature>
<dbReference type="PANTHER" id="PTHR14948">
    <property type="entry name" value="NG5"/>
    <property type="match status" value="1"/>
</dbReference>
<dbReference type="OrthoDB" id="9815705at2"/>
<reference evidence="7 8" key="1">
    <citation type="submission" date="2016-03" db="EMBL/GenBank/DDBJ databases">
        <title>Complete genome sequence of a soil Actinobacterium, Nocardioides dokdonensis FR1436.</title>
        <authorList>
            <person name="Kwon S.-K."/>
            <person name="Kim K."/>
            <person name="Kim J.F."/>
        </authorList>
    </citation>
    <scope>NUCLEOTIDE SEQUENCE [LARGE SCALE GENOMIC DNA]</scope>
    <source>
        <strain evidence="7 8">FR1436</strain>
    </source>
</reference>
<gene>
    <name evidence="7" type="ORF">I601_3687</name>
</gene>
<evidence type="ECO:0000256" key="4">
    <source>
        <dbReference type="ARBA" id="ARBA00023136"/>
    </source>
</evidence>
<evidence type="ECO:0000256" key="2">
    <source>
        <dbReference type="ARBA" id="ARBA00022692"/>
    </source>
</evidence>
<feature type="transmembrane region" description="Helical" evidence="6">
    <location>
        <begin position="78"/>
        <end position="103"/>
    </location>
</feature>